<keyword evidence="1" id="KW-0812">Transmembrane</keyword>
<evidence type="ECO:0000313" key="2">
    <source>
        <dbReference type="Proteomes" id="UP000301870"/>
    </source>
</evidence>
<reference evidence="3" key="1">
    <citation type="submission" date="2025-08" db="UniProtKB">
        <authorList>
            <consortium name="RefSeq"/>
        </authorList>
    </citation>
    <scope>IDENTIFICATION</scope>
    <source>
        <strain evidence="3">Ishihara</strain>
        <tissue evidence="3">Whole body</tissue>
    </source>
</reference>
<dbReference type="AlphaFoldDB" id="A0A9J7E8H8"/>
<keyword evidence="2" id="KW-1185">Reference proteome</keyword>
<evidence type="ECO:0000313" key="3">
    <source>
        <dbReference type="RefSeq" id="XP_022823852.1"/>
    </source>
</evidence>
<feature type="transmembrane region" description="Helical" evidence="1">
    <location>
        <begin position="125"/>
        <end position="147"/>
    </location>
</feature>
<organism evidence="2 3">
    <name type="scientific">Spodoptera litura</name>
    <name type="common">Asian cotton leafworm</name>
    <dbReference type="NCBI Taxonomy" id="69820"/>
    <lineage>
        <taxon>Eukaryota</taxon>
        <taxon>Metazoa</taxon>
        <taxon>Ecdysozoa</taxon>
        <taxon>Arthropoda</taxon>
        <taxon>Hexapoda</taxon>
        <taxon>Insecta</taxon>
        <taxon>Pterygota</taxon>
        <taxon>Neoptera</taxon>
        <taxon>Endopterygota</taxon>
        <taxon>Lepidoptera</taxon>
        <taxon>Glossata</taxon>
        <taxon>Ditrysia</taxon>
        <taxon>Noctuoidea</taxon>
        <taxon>Noctuidae</taxon>
        <taxon>Amphipyrinae</taxon>
        <taxon>Spodoptera</taxon>
    </lineage>
</organism>
<dbReference type="OrthoDB" id="7355243at2759"/>
<dbReference type="Proteomes" id="UP000301870">
    <property type="component" value="Chromosome 18"/>
</dbReference>
<dbReference type="KEGG" id="sliu:111354559"/>
<dbReference type="RefSeq" id="XP_022823852.1">
    <property type="nucleotide sequence ID" value="XM_022968084.1"/>
</dbReference>
<feature type="transmembrane region" description="Helical" evidence="1">
    <location>
        <begin position="33"/>
        <end position="58"/>
    </location>
</feature>
<proteinExistence type="predicted"/>
<name>A0A9J7E8H8_SPOLT</name>
<keyword evidence="1" id="KW-0472">Membrane</keyword>
<feature type="transmembrane region" description="Helical" evidence="1">
    <location>
        <begin position="87"/>
        <end position="113"/>
    </location>
</feature>
<feature type="transmembrane region" description="Helical" evidence="1">
    <location>
        <begin position="159"/>
        <end position="176"/>
    </location>
</feature>
<keyword evidence="1" id="KW-1133">Transmembrane helix</keyword>
<sequence>MSPYENMYPKQAQRYILFSKCCFCVPLETGCFILGYISLILNFIISLYFVGTLFYMAFYNHDLEYLHNKVHNKDGQKVSDYVEGSKIMTTVVVTILDGGLNVIWFAMSIVLLIGLHRKRPGHIKFHVSVATIRLLLSIVCVFFHGTYMAHSTLVCSVEIVLSAYFILLYYSYAILLEREQQPKTPKPVMEIIASVLSKHPQNIDKVTLTEREENFCTV</sequence>
<dbReference type="GeneID" id="111354559"/>
<evidence type="ECO:0000256" key="1">
    <source>
        <dbReference type="SAM" id="Phobius"/>
    </source>
</evidence>
<protein>
    <submittedName>
        <fullName evidence="3">Uncharacterized protein LOC111354559</fullName>
    </submittedName>
</protein>
<accession>A0A9J7E8H8</accession>
<gene>
    <name evidence="3" type="primary">LOC111354559</name>
</gene>